<evidence type="ECO:0000313" key="6">
    <source>
        <dbReference type="Proteomes" id="UP000240509"/>
    </source>
</evidence>
<dbReference type="Gene3D" id="3.40.50.10350">
    <property type="entry name" value="Glycerate kinase, domain 1"/>
    <property type="match status" value="1"/>
</dbReference>
<protein>
    <submittedName>
        <fullName evidence="5">Glycerate kinase</fullName>
    </submittedName>
</protein>
<keyword evidence="6" id="KW-1185">Reference proteome</keyword>
<evidence type="ECO:0000256" key="4">
    <source>
        <dbReference type="PIRNR" id="PIRNR006078"/>
    </source>
</evidence>
<dbReference type="Gene3D" id="3.90.1510.10">
    <property type="entry name" value="Glycerate kinase, domain 2"/>
    <property type="match status" value="1"/>
</dbReference>
<dbReference type="GO" id="GO:0008887">
    <property type="term" value="F:glycerate kinase activity"/>
    <property type="evidence" value="ECO:0007669"/>
    <property type="project" value="UniProtKB-UniRule"/>
</dbReference>
<dbReference type="InterPro" id="IPR004381">
    <property type="entry name" value="Glycerate_kinase"/>
</dbReference>
<accession>A0A2T4U4S9</accession>
<dbReference type="RefSeq" id="WP_107585402.1">
    <property type="nucleotide sequence ID" value="NZ_PZJJ01000019.1"/>
</dbReference>
<dbReference type="PIRSF" id="PIRSF006078">
    <property type="entry name" value="GlxK"/>
    <property type="match status" value="1"/>
</dbReference>
<dbReference type="PANTHER" id="PTHR21599:SF0">
    <property type="entry name" value="GLYCERATE KINASE"/>
    <property type="match status" value="1"/>
</dbReference>
<keyword evidence="3 4" id="KW-0418">Kinase</keyword>
<proteinExistence type="inferred from homology"/>
<evidence type="ECO:0000313" key="5">
    <source>
        <dbReference type="EMBL" id="PTL38410.1"/>
    </source>
</evidence>
<dbReference type="NCBIfam" id="TIGR00045">
    <property type="entry name" value="glycerate kinase"/>
    <property type="match status" value="1"/>
</dbReference>
<dbReference type="EMBL" id="PZJJ01000019">
    <property type="protein sequence ID" value="PTL38410.1"/>
    <property type="molecule type" value="Genomic_DNA"/>
</dbReference>
<dbReference type="OrthoDB" id="9774290at2"/>
<evidence type="ECO:0000256" key="1">
    <source>
        <dbReference type="ARBA" id="ARBA00006284"/>
    </source>
</evidence>
<dbReference type="Proteomes" id="UP000240509">
    <property type="component" value="Unassembled WGS sequence"/>
</dbReference>
<dbReference type="AlphaFoldDB" id="A0A2T4U4S9"/>
<sequence>MQIIAAPDSFKGSLSAGDICQAVKRGIAKVDDTVDVVSLPLADGGEGTKENMVLSTSGKLIETEVEDPLGRKIAASYGILGDEKTVVIEMASASGITLLTDEERDPRITSSRGTGDLIIDALNRGYRDFVVAIGGSATNDGGTGMLEALGMKFLDKDGNKLKGSGGSLKHIHSIDEHSLDPRLKEARFVIASDVTNPLCGERGASHVFGPQKGASYELAEALDQGMQNYAGVIKSQKNIDITDQPGAGAAGGMGAALLVFLEADMQSGIDVVMEKINFEEKIKGARMIITGEGSLDEQTLSGKVIAGVGKIARKQNVPVTALCGKLDLSYEDIQSLHVNSAFSIMREPCSLEKAFEETAYWVQELAAHIYRLSSI</sequence>
<dbReference type="InterPro" id="IPR018193">
    <property type="entry name" value="Glyc_kinase_flavodox-like_fold"/>
</dbReference>
<dbReference type="InterPro" id="IPR018197">
    <property type="entry name" value="Glycerate_kinase_RE-like"/>
</dbReference>
<dbReference type="PANTHER" id="PTHR21599">
    <property type="entry name" value="GLYCERATE KINASE"/>
    <property type="match status" value="1"/>
</dbReference>
<comment type="similarity">
    <text evidence="1 4">Belongs to the glycerate kinase type-1 family.</text>
</comment>
<dbReference type="InterPro" id="IPR036129">
    <property type="entry name" value="Glycerate_kinase_sf"/>
</dbReference>
<dbReference type="Pfam" id="PF02595">
    <property type="entry name" value="Gly_kinase"/>
    <property type="match status" value="1"/>
</dbReference>
<name>A0A2T4U4S9_9BACI</name>
<reference evidence="5 6" key="1">
    <citation type="submission" date="2018-03" db="EMBL/GenBank/DDBJ databases">
        <title>Alkalicoccus saliphilus sp. nov., isolated from a mineral pool.</title>
        <authorList>
            <person name="Zhao B."/>
        </authorList>
    </citation>
    <scope>NUCLEOTIDE SEQUENCE [LARGE SCALE GENOMIC DNA]</scope>
    <source>
        <strain evidence="5 6">6AG</strain>
    </source>
</reference>
<evidence type="ECO:0000256" key="3">
    <source>
        <dbReference type="ARBA" id="ARBA00022777"/>
    </source>
</evidence>
<keyword evidence="2 4" id="KW-0808">Transferase</keyword>
<organism evidence="5 6">
    <name type="scientific">Alkalicoccus saliphilus</name>
    <dbReference type="NCBI Taxonomy" id="200989"/>
    <lineage>
        <taxon>Bacteria</taxon>
        <taxon>Bacillati</taxon>
        <taxon>Bacillota</taxon>
        <taxon>Bacilli</taxon>
        <taxon>Bacillales</taxon>
        <taxon>Bacillaceae</taxon>
        <taxon>Alkalicoccus</taxon>
    </lineage>
</organism>
<gene>
    <name evidence="5" type="ORF">C6Y45_11675</name>
</gene>
<dbReference type="SUPFAM" id="SSF110738">
    <property type="entry name" value="Glycerate kinase I"/>
    <property type="match status" value="1"/>
</dbReference>
<dbReference type="GO" id="GO:0031388">
    <property type="term" value="P:organic acid phosphorylation"/>
    <property type="evidence" value="ECO:0007669"/>
    <property type="project" value="UniProtKB-UniRule"/>
</dbReference>
<comment type="caution">
    <text evidence="5">The sequence shown here is derived from an EMBL/GenBank/DDBJ whole genome shotgun (WGS) entry which is preliminary data.</text>
</comment>
<evidence type="ECO:0000256" key="2">
    <source>
        <dbReference type="ARBA" id="ARBA00022679"/>
    </source>
</evidence>